<dbReference type="BioCyc" id="RPAL316057:RPD_RS02625-MONOMER"/>
<feature type="signal peptide" evidence="1">
    <location>
        <begin position="1"/>
        <end position="25"/>
    </location>
</feature>
<evidence type="ECO:0000313" key="3">
    <source>
        <dbReference type="Proteomes" id="UP000001818"/>
    </source>
</evidence>
<sequence length="241" mass="24974">MTMQLHTLTAAALILATLGAAPGRAQPVPSPQQWQQQSAITVIGEAQKSVPPDIAQVEAGVSNMAKTARAAAEANNNAMGKVLLELRNAGIDAKDIQTSRLSIQPQYASNRSGPSEITGYLASNLVTVHARDIARVAGLVDTLVVAGANEIRGISFRVANSSKVLDDVRTEAIADARRKAEIYARAAGVTLGAPLVISEDASPGVAPMRKMATSFDAGAPVAAGQETLSVTVMVSWAIKAP</sequence>
<dbReference type="InterPro" id="IPR007497">
    <property type="entry name" value="SIMPL/DUF541"/>
</dbReference>
<reference evidence="2 3" key="1">
    <citation type="submission" date="2006-03" db="EMBL/GenBank/DDBJ databases">
        <title>Complete sequence of Rhodopseudomonas palustris BisB5.</title>
        <authorList>
            <consortium name="US DOE Joint Genome Institute"/>
            <person name="Copeland A."/>
            <person name="Lucas S."/>
            <person name="Lapidus A."/>
            <person name="Barry K."/>
            <person name="Detter J.C."/>
            <person name="Glavina del Rio T."/>
            <person name="Hammon N."/>
            <person name="Israni S."/>
            <person name="Dalin E."/>
            <person name="Tice H."/>
            <person name="Pitluck S."/>
            <person name="Chain P."/>
            <person name="Malfatti S."/>
            <person name="Shin M."/>
            <person name="Vergez L."/>
            <person name="Schmutz J."/>
            <person name="Larimer F."/>
            <person name="Land M."/>
            <person name="Hauser L."/>
            <person name="Pelletier D.A."/>
            <person name="Kyrpides N."/>
            <person name="Lykidis A."/>
            <person name="Oda Y."/>
            <person name="Harwood C.S."/>
            <person name="Richardson P."/>
        </authorList>
    </citation>
    <scope>NUCLEOTIDE SEQUENCE [LARGE SCALE GENOMIC DNA]</scope>
    <source>
        <strain evidence="2 3">BisB5</strain>
    </source>
</reference>
<name>Q13DT9_RHOPS</name>
<proteinExistence type="predicted"/>
<dbReference type="Proteomes" id="UP000001818">
    <property type="component" value="Chromosome"/>
</dbReference>
<dbReference type="PANTHER" id="PTHR34387:SF1">
    <property type="entry name" value="PERIPLASMIC IMMUNOGENIC PROTEIN"/>
    <property type="match status" value="1"/>
</dbReference>
<dbReference type="Pfam" id="PF04402">
    <property type="entry name" value="SIMPL"/>
    <property type="match status" value="1"/>
</dbReference>
<dbReference type="STRING" id="316057.RPD_0512"/>
<evidence type="ECO:0000313" key="2">
    <source>
        <dbReference type="EMBL" id="ABE37750.1"/>
    </source>
</evidence>
<dbReference type="HOGENOM" id="CLU_080344_4_0_5"/>
<dbReference type="KEGG" id="rpd:RPD_0512"/>
<organism evidence="2 3">
    <name type="scientific">Rhodopseudomonas palustris (strain BisB5)</name>
    <dbReference type="NCBI Taxonomy" id="316057"/>
    <lineage>
        <taxon>Bacteria</taxon>
        <taxon>Pseudomonadati</taxon>
        <taxon>Pseudomonadota</taxon>
        <taxon>Alphaproteobacteria</taxon>
        <taxon>Hyphomicrobiales</taxon>
        <taxon>Nitrobacteraceae</taxon>
        <taxon>Rhodopseudomonas</taxon>
    </lineage>
</organism>
<dbReference type="PANTHER" id="PTHR34387">
    <property type="entry name" value="SLR1258 PROTEIN"/>
    <property type="match status" value="1"/>
</dbReference>
<dbReference type="Gene3D" id="3.30.110.170">
    <property type="entry name" value="Protein of unknown function (DUF541), domain 1"/>
    <property type="match status" value="1"/>
</dbReference>
<feature type="chain" id="PRO_5004182232" description="SIMPL domain-containing protein" evidence="1">
    <location>
        <begin position="26"/>
        <end position="241"/>
    </location>
</feature>
<dbReference type="Gene3D" id="3.30.70.2970">
    <property type="entry name" value="Protein of unknown function (DUF541), domain 2"/>
    <property type="match status" value="1"/>
</dbReference>
<dbReference type="AlphaFoldDB" id="Q13DT9"/>
<evidence type="ECO:0000256" key="1">
    <source>
        <dbReference type="SAM" id="SignalP"/>
    </source>
</evidence>
<keyword evidence="1" id="KW-0732">Signal</keyword>
<dbReference type="EMBL" id="CP000283">
    <property type="protein sequence ID" value="ABE37750.1"/>
    <property type="molecule type" value="Genomic_DNA"/>
</dbReference>
<dbReference type="GO" id="GO:0006974">
    <property type="term" value="P:DNA damage response"/>
    <property type="evidence" value="ECO:0007669"/>
    <property type="project" value="TreeGrafter"/>
</dbReference>
<dbReference type="eggNOG" id="COG2968">
    <property type="taxonomic scope" value="Bacteria"/>
</dbReference>
<dbReference type="InterPro" id="IPR052022">
    <property type="entry name" value="26kDa_periplasmic_antigen"/>
</dbReference>
<protein>
    <recommendedName>
        <fullName evidence="4">SIMPL domain-containing protein</fullName>
    </recommendedName>
</protein>
<gene>
    <name evidence="2" type="ordered locus">RPD_0512</name>
</gene>
<evidence type="ECO:0008006" key="4">
    <source>
        <dbReference type="Google" id="ProtNLM"/>
    </source>
</evidence>
<accession>Q13DT9</accession>